<dbReference type="STRING" id="1529.SAMN04487885_1387"/>
<dbReference type="PROSITE" id="PS51257">
    <property type="entry name" value="PROKAR_LIPOPROTEIN"/>
    <property type="match status" value="1"/>
</dbReference>
<dbReference type="PANTHER" id="PTHR30483">
    <property type="entry name" value="LEUCINE-SPECIFIC-BINDING PROTEIN"/>
    <property type="match status" value="1"/>
</dbReference>
<evidence type="ECO:0000259" key="4">
    <source>
        <dbReference type="Pfam" id="PF13458"/>
    </source>
</evidence>
<name>A0A1I2QGS9_9CLOT</name>
<dbReference type="InterPro" id="IPR028081">
    <property type="entry name" value="Leu-bd"/>
</dbReference>
<feature type="domain" description="Leucine-binding protein" evidence="4">
    <location>
        <begin position="38"/>
        <end position="381"/>
    </location>
</feature>
<evidence type="ECO:0000313" key="5">
    <source>
        <dbReference type="EMBL" id="SFG24781.1"/>
    </source>
</evidence>
<dbReference type="EMBL" id="FOOE01000038">
    <property type="protein sequence ID" value="SFG24781.1"/>
    <property type="molecule type" value="Genomic_DNA"/>
</dbReference>
<dbReference type="OrthoDB" id="9783240at2"/>
<dbReference type="AlphaFoldDB" id="A0A1I2QGS9"/>
<dbReference type="Gene3D" id="3.40.50.2300">
    <property type="match status" value="2"/>
</dbReference>
<dbReference type="InterPro" id="IPR051010">
    <property type="entry name" value="BCAA_transport"/>
</dbReference>
<keyword evidence="6" id="KW-1185">Reference proteome</keyword>
<dbReference type="InterPro" id="IPR028082">
    <property type="entry name" value="Peripla_BP_I"/>
</dbReference>
<dbReference type="CDD" id="cd06347">
    <property type="entry name" value="PBP1_ABC_LivK_ligand_binding-like"/>
    <property type="match status" value="1"/>
</dbReference>
<proteinExistence type="inferred from homology"/>
<dbReference type="PANTHER" id="PTHR30483:SF6">
    <property type="entry name" value="PERIPLASMIC BINDING PROTEIN OF ABC TRANSPORTER FOR NATURAL AMINO ACIDS"/>
    <property type="match status" value="1"/>
</dbReference>
<feature type="signal peptide" evidence="3">
    <location>
        <begin position="1"/>
        <end position="20"/>
    </location>
</feature>
<dbReference type="eggNOG" id="COG0683">
    <property type="taxonomic scope" value="Bacteria"/>
</dbReference>
<protein>
    <submittedName>
        <fullName evidence="5">Amino acid/amide ABC transporter substrate-binding protein, HAAT family</fullName>
    </submittedName>
</protein>
<dbReference type="Proteomes" id="UP000182135">
    <property type="component" value="Unassembled WGS sequence"/>
</dbReference>
<keyword evidence="2 3" id="KW-0732">Signal</keyword>
<organism evidence="5 6">
    <name type="scientific">Clostridium cadaveris</name>
    <dbReference type="NCBI Taxonomy" id="1529"/>
    <lineage>
        <taxon>Bacteria</taxon>
        <taxon>Bacillati</taxon>
        <taxon>Bacillota</taxon>
        <taxon>Clostridia</taxon>
        <taxon>Eubacteriales</taxon>
        <taxon>Clostridiaceae</taxon>
        <taxon>Clostridium</taxon>
    </lineage>
</organism>
<sequence>MKKGVIALTLALTLGTTLLAGCGGEKDEGKKTTDSDVIKIGVFQPLTGENGGGGSQELDGIKYANKVYSEVLGKKVELVIVDNKSDKGEATTAVTRLIEKEGVCAILGSYGSGVSIAAGDIIKKAGIPAIGCSCTNPMVTQGNDFYFRVCYLDPFQGTVMANYAIQKGAKTAAVITQNGDDYSTGLGNFFKQAFIKLTGDEKAIVSEGVFQTNEQDFNSILTNVKAANPDVIFAPSSVATAPLVIKQARALGITCPIMGGDTWENPAIIDVAGKDAEGIVVSTFFDENDKAATAEAKKFVPGIKKEFTQYQSIIPAVSALGYDAYIVLLDAIKRAGSTEGEAIRKALVETKDFEGVTGAISFDKNGDAKKNLAVIKTVKDGKFTYLDTVKVAN</sequence>
<evidence type="ECO:0000313" key="6">
    <source>
        <dbReference type="Proteomes" id="UP000182135"/>
    </source>
</evidence>
<feature type="chain" id="PRO_5039141979" evidence="3">
    <location>
        <begin position="21"/>
        <end position="393"/>
    </location>
</feature>
<dbReference type="Pfam" id="PF13458">
    <property type="entry name" value="Peripla_BP_6"/>
    <property type="match status" value="1"/>
</dbReference>
<evidence type="ECO:0000256" key="2">
    <source>
        <dbReference type="ARBA" id="ARBA00022729"/>
    </source>
</evidence>
<evidence type="ECO:0000256" key="3">
    <source>
        <dbReference type="SAM" id="SignalP"/>
    </source>
</evidence>
<evidence type="ECO:0000256" key="1">
    <source>
        <dbReference type="ARBA" id="ARBA00010062"/>
    </source>
</evidence>
<comment type="similarity">
    <text evidence="1">Belongs to the leucine-binding protein family.</text>
</comment>
<dbReference type="RefSeq" id="WP_027639819.1">
    <property type="nucleotide sequence ID" value="NZ_BAAACD010000041.1"/>
</dbReference>
<gene>
    <name evidence="5" type="ORF">SAMN04487885_1387</name>
</gene>
<reference evidence="5 6" key="1">
    <citation type="submission" date="2016-10" db="EMBL/GenBank/DDBJ databases">
        <authorList>
            <person name="de Groot N.N."/>
        </authorList>
    </citation>
    <scope>NUCLEOTIDE SEQUENCE [LARGE SCALE GENOMIC DNA]</scope>
    <source>
        <strain evidence="5 6">NLAE-zl-G419</strain>
    </source>
</reference>
<accession>A0A1I2QGS9</accession>
<dbReference type="SUPFAM" id="SSF53822">
    <property type="entry name" value="Periplasmic binding protein-like I"/>
    <property type="match status" value="1"/>
</dbReference>